<dbReference type="Proteomes" id="UP000307756">
    <property type="component" value="Unassembled WGS sequence"/>
</dbReference>
<dbReference type="SUPFAM" id="SSF56801">
    <property type="entry name" value="Acetyl-CoA synthetase-like"/>
    <property type="match status" value="1"/>
</dbReference>
<name>A0A4U1D6V6_9BACI</name>
<sequence length="497" mass="56505">MRWELDWLANKARLTPDAVAIIDAEQKKHWTFAELNQLCENTANWLYKQGVKKGDRVALFSPNDISYFQLLCACLKLGAIFVPINWRLSFHEIAYILQDCSPKLVGYHKSFQENMENEIFKLYRSFQVNQNVEKESQYPAEPIHERDPLAIIYTGGTTGNPKGVVLSHRSIMWNGINTIISWNLTNDDTTLTYMPLFHTGGLNALSIPLLMAGGRVVIGREFIPAKAIQYINDYQCTIVLLVPTMYQMMIETNEFQTSTFESMKTFLSGGAPCPLEIYEAFKRKGILFKEGYGLTEAGPNNFFIDPHVAMEKLGSVGKPMMFNTIKLVKENGKEAGVNEVGEVLIKGKHSFEYYWNNKQATKETIEDGWLKTGDLARMDEEAYFYIVGRKKDMIITGGENVYPLEVEHWLASHPQVDEVAVVGLPDKKWGEMVAAFVVLKSGEETESEDLKTFCSYKLGKYKIPKVFYFVSELPKTHVGKIDKKQLKKMGSNINEKA</sequence>
<dbReference type="GO" id="GO:0006631">
    <property type="term" value="P:fatty acid metabolic process"/>
    <property type="evidence" value="ECO:0007669"/>
    <property type="project" value="TreeGrafter"/>
</dbReference>
<dbReference type="FunFam" id="3.30.300.30:FF:000008">
    <property type="entry name" value="2,3-dihydroxybenzoate-AMP ligase"/>
    <property type="match status" value="1"/>
</dbReference>
<evidence type="ECO:0000256" key="2">
    <source>
        <dbReference type="ARBA" id="ARBA00022598"/>
    </source>
</evidence>
<feature type="domain" description="AMP-dependent synthetase/ligase" evidence="3">
    <location>
        <begin position="10"/>
        <end position="355"/>
    </location>
</feature>
<reference evidence="5 6" key="1">
    <citation type="journal article" date="2011" name="J. Microbiol.">
        <title>Bacillus kyonggiensis sp. nov., isolated from soil of a lettuce field.</title>
        <authorList>
            <person name="Dong K."/>
            <person name="Lee S."/>
        </authorList>
    </citation>
    <scope>NUCLEOTIDE SEQUENCE [LARGE SCALE GENOMIC DNA]</scope>
    <source>
        <strain evidence="5 6">NB22</strain>
    </source>
</reference>
<dbReference type="Pfam" id="PF00501">
    <property type="entry name" value="AMP-binding"/>
    <property type="match status" value="1"/>
</dbReference>
<accession>A0A4U1D6V6</accession>
<dbReference type="OrthoDB" id="9757771at2"/>
<dbReference type="EMBL" id="SWBM01000001">
    <property type="protein sequence ID" value="TKC18221.1"/>
    <property type="molecule type" value="Genomic_DNA"/>
</dbReference>
<dbReference type="InterPro" id="IPR000873">
    <property type="entry name" value="AMP-dep_synth/lig_dom"/>
</dbReference>
<dbReference type="PROSITE" id="PS00455">
    <property type="entry name" value="AMP_BINDING"/>
    <property type="match status" value="1"/>
</dbReference>
<comment type="similarity">
    <text evidence="1">Belongs to the ATP-dependent AMP-binding enzyme family.</text>
</comment>
<dbReference type="InterPro" id="IPR045851">
    <property type="entry name" value="AMP-bd_C_sf"/>
</dbReference>
<proteinExistence type="inferred from homology"/>
<dbReference type="NCBIfam" id="NF004837">
    <property type="entry name" value="PRK06187.1"/>
    <property type="match status" value="1"/>
</dbReference>
<dbReference type="Pfam" id="PF13193">
    <property type="entry name" value="AMP-binding_C"/>
    <property type="match status" value="1"/>
</dbReference>
<dbReference type="RefSeq" id="WP_136828936.1">
    <property type="nucleotide sequence ID" value="NZ_SWBM01000001.1"/>
</dbReference>
<dbReference type="PANTHER" id="PTHR43201">
    <property type="entry name" value="ACYL-COA SYNTHETASE"/>
    <property type="match status" value="1"/>
</dbReference>
<dbReference type="AlphaFoldDB" id="A0A4U1D6V6"/>
<dbReference type="InterPro" id="IPR020845">
    <property type="entry name" value="AMP-binding_CS"/>
</dbReference>
<dbReference type="InterPro" id="IPR025110">
    <property type="entry name" value="AMP-bd_C"/>
</dbReference>
<organism evidence="5 6">
    <name type="scientific">Robertmurraya kyonggiensis</name>
    <dbReference type="NCBI Taxonomy" id="1037680"/>
    <lineage>
        <taxon>Bacteria</taxon>
        <taxon>Bacillati</taxon>
        <taxon>Bacillota</taxon>
        <taxon>Bacilli</taxon>
        <taxon>Bacillales</taxon>
        <taxon>Bacillaceae</taxon>
        <taxon>Robertmurraya</taxon>
    </lineage>
</organism>
<keyword evidence="2 5" id="KW-0436">Ligase</keyword>
<evidence type="ECO:0000259" key="3">
    <source>
        <dbReference type="Pfam" id="PF00501"/>
    </source>
</evidence>
<protein>
    <submittedName>
        <fullName evidence="5">Long-chain fatty acid--CoA ligase</fullName>
    </submittedName>
</protein>
<dbReference type="Gene3D" id="3.40.50.12780">
    <property type="entry name" value="N-terminal domain of ligase-like"/>
    <property type="match status" value="1"/>
</dbReference>
<dbReference type="CDD" id="cd17631">
    <property type="entry name" value="FACL_FadD13-like"/>
    <property type="match status" value="1"/>
</dbReference>
<dbReference type="Gene3D" id="3.30.300.30">
    <property type="match status" value="1"/>
</dbReference>
<comment type="caution">
    <text evidence="5">The sequence shown here is derived from an EMBL/GenBank/DDBJ whole genome shotgun (WGS) entry which is preliminary data.</text>
</comment>
<keyword evidence="6" id="KW-1185">Reference proteome</keyword>
<dbReference type="GO" id="GO:0031956">
    <property type="term" value="F:medium-chain fatty acid-CoA ligase activity"/>
    <property type="evidence" value="ECO:0007669"/>
    <property type="project" value="TreeGrafter"/>
</dbReference>
<dbReference type="PANTHER" id="PTHR43201:SF5">
    <property type="entry name" value="MEDIUM-CHAIN ACYL-COA LIGASE ACSF2, MITOCHONDRIAL"/>
    <property type="match status" value="1"/>
</dbReference>
<dbReference type="InterPro" id="IPR042099">
    <property type="entry name" value="ANL_N_sf"/>
</dbReference>
<gene>
    <name evidence="5" type="ORF">FA727_01300</name>
</gene>
<evidence type="ECO:0000313" key="6">
    <source>
        <dbReference type="Proteomes" id="UP000307756"/>
    </source>
</evidence>
<evidence type="ECO:0000256" key="1">
    <source>
        <dbReference type="ARBA" id="ARBA00006432"/>
    </source>
</evidence>
<feature type="domain" description="AMP-binding enzyme C-terminal" evidence="4">
    <location>
        <begin position="405"/>
        <end position="480"/>
    </location>
</feature>
<evidence type="ECO:0000259" key="4">
    <source>
        <dbReference type="Pfam" id="PF13193"/>
    </source>
</evidence>
<evidence type="ECO:0000313" key="5">
    <source>
        <dbReference type="EMBL" id="TKC18221.1"/>
    </source>
</evidence>